<evidence type="ECO:0000313" key="1">
    <source>
        <dbReference type="EMBL" id="AWX92334.1"/>
    </source>
</evidence>
<proteinExistence type="predicted"/>
<keyword evidence="2" id="KW-1185">Reference proteome</keyword>
<name>A0ABN5MB73_9RHOB</name>
<reference evidence="1 2" key="1">
    <citation type="submission" date="2018-06" db="EMBL/GenBank/DDBJ databases">
        <title>Complete genome sequence of Paracoccus mutanolyticus strain RSP-02 isolated from cellulosic waste.</title>
        <authorList>
            <person name="Amrutha R.N."/>
            <person name="Shrivastav A."/>
            <person name="Buddana S.K."/>
            <person name="Deshpande U."/>
            <person name="Prakasham R.S."/>
        </authorList>
    </citation>
    <scope>NUCLEOTIDE SEQUENCE [LARGE SCALE GENOMIC DNA]</scope>
    <source>
        <strain evidence="1 2">RSP-02</strain>
    </source>
</reference>
<sequence>MRQLQVALFQEGFQMRTGLEGLGSAYRRRDGQQVAQVVVDQAHDAHGLERTALESVGVQEGPIQIAGDRADQRRGSST</sequence>
<evidence type="ECO:0000313" key="2">
    <source>
        <dbReference type="Proteomes" id="UP000249922"/>
    </source>
</evidence>
<organism evidence="1 2">
    <name type="scientific">Paracoccus mutanolyticus</name>
    <dbReference type="NCBI Taxonomy" id="1499308"/>
    <lineage>
        <taxon>Bacteria</taxon>
        <taxon>Pseudomonadati</taxon>
        <taxon>Pseudomonadota</taxon>
        <taxon>Alphaproteobacteria</taxon>
        <taxon>Rhodobacterales</taxon>
        <taxon>Paracoccaceae</taxon>
        <taxon>Paracoccus</taxon>
    </lineage>
</organism>
<accession>A0ABN5MB73</accession>
<dbReference type="RefSeq" id="WP_112887280.1">
    <property type="nucleotide sequence ID" value="NZ_CP030239.1"/>
</dbReference>
<gene>
    <name evidence="1" type="ORF">DPM13_01050</name>
</gene>
<dbReference type="Proteomes" id="UP000249922">
    <property type="component" value="Chromosome"/>
</dbReference>
<protein>
    <submittedName>
        <fullName evidence="1">Uncharacterized protein</fullName>
    </submittedName>
</protein>
<dbReference type="EMBL" id="CP030239">
    <property type="protein sequence ID" value="AWX92334.1"/>
    <property type="molecule type" value="Genomic_DNA"/>
</dbReference>